<accession>A0A5R9J3J9</accession>
<evidence type="ECO:0000256" key="14">
    <source>
        <dbReference type="RuleBase" id="RU003376"/>
    </source>
</evidence>
<evidence type="ECO:0000256" key="8">
    <source>
        <dbReference type="ARBA" id="ARBA00023136"/>
    </source>
</evidence>
<evidence type="ECO:0000256" key="13">
    <source>
        <dbReference type="ARBA" id="ARBA00032717"/>
    </source>
</evidence>
<dbReference type="PANTHER" id="PTHR11403:SF2">
    <property type="entry name" value="CYTOCHROME BO(3) UBIQUINOL OXIDASE SUBUNIT 3"/>
    <property type="match status" value="1"/>
</dbReference>
<name>A0A5R9J3J9_9PROT</name>
<proteinExistence type="inferred from homology"/>
<evidence type="ECO:0000256" key="11">
    <source>
        <dbReference type="ARBA" id="ARBA00031884"/>
    </source>
</evidence>
<evidence type="ECO:0000256" key="4">
    <source>
        <dbReference type="ARBA" id="ARBA00014687"/>
    </source>
</evidence>
<dbReference type="OrthoDB" id="9810850at2"/>
<dbReference type="SUPFAM" id="SSF81452">
    <property type="entry name" value="Cytochrome c oxidase subunit III-like"/>
    <property type="match status" value="1"/>
</dbReference>
<protein>
    <recommendedName>
        <fullName evidence="4">Cytochrome bo(3) ubiquinol oxidase subunit 3</fullName>
    </recommendedName>
    <alternativeName>
        <fullName evidence="12">Cytochrome o ubiquinol oxidase subunit 3</fullName>
    </alternativeName>
    <alternativeName>
        <fullName evidence="10">Oxidase bo(3) subunit 3</fullName>
    </alternativeName>
    <alternativeName>
        <fullName evidence="13">Ubiquinol oxidase polypeptide III</fullName>
    </alternativeName>
    <alternativeName>
        <fullName evidence="11">Ubiquinol oxidase subunit 3</fullName>
    </alternativeName>
</protein>
<evidence type="ECO:0000313" key="18">
    <source>
        <dbReference type="Proteomes" id="UP000305654"/>
    </source>
</evidence>
<dbReference type="GO" id="GO:0005886">
    <property type="term" value="C:plasma membrane"/>
    <property type="evidence" value="ECO:0007669"/>
    <property type="project" value="UniProtKB-SubCell"/>
</dbReference>
<feature type="transmembrane region" description="Helical" evidence="15">
    <location>
        <begin position="140"/>
        <end position="166"/>
    </location>
</feature>
<gene>
    <name evidence="17" type="ORF">FE263_18035</name>
</gene>
<evidence type="ECO:0000256" key="1">
    <source>
        <dbReference type="ARBA" id="ARBA00004651"/>
    </source>
</evidence>
<evidence type="ECO:0000256" key="6">
    <source>
        <dbReference type="ARBA" id="ARBA00022692"/>
    </source>
</evidence>
<dbReference type="PROSITE" id="PS50253">
    <property type="entry name" value="COX3"/>
    <property type="match status" value="1"/>
</dbReference>
<dbReference type="GO" id="GO:0019646">
    <property type="term" value="P:aerobic electron transport chain"/>
    <property type="evidence" value="ECO:0007669"/>
    <property type="project" value="InterPro"/>
</dbReference>
<comment type="function">
    <text evidence="9">Cytochrome bo(3) ubiquinol terminal oxidase is the component of the aerobic respiratory chain of E.coli that predominates when cells are grown at high aeration. Has proton pump activity across the membrane in addition to electron transfer, pumping 2 protons/electron.</text>
</comment>
<evidence type="ECO:0000256" key="15">
    <source>
        <dbReference type="SAM" id="Phobius"/>
    </source>
</evidence>
<dbReference type="GO" id="GO:0004129">
    <property type="term" value="F:cytochrome-c oxidase activity"/>
    <property type="evidence" value="ECO:0007669"/>
    <property type="project" value="InterPro"/>
</dbReference>
<evidence type="ECO:0000256" key="2">
    <source>
        <dbReference type="ARBA" id="ARBA00010581"/>
    </source>
</evidence>
<dbReference type="Proteomes" id="UP000305654">
    <property type="component" value="Unassembled WGS sequence"/>
</dbReference>
<keyword evidence="6 14" id="KW-0812">Transmembrane</keyword>
<evidence type="ECO:0000256" key="5">
    <source>
        <dbReference type="ARBA" id="ARBA00022475"/>
    </source>
</evidence>
<feature type="transmembrane region" description="Helical" evidence="15">
    <location>
        <begin position="30"/>
        <end position="51"/>
    </location>
</feature>
<dbReference type="InterPro" id="IPR000298">
    <property type="entry name" value="Cyt_c_oxidase-like_su3"/>
</dbReference>
<dbReference type="InterPro" id="IPR013833">
    <property type="entry name" value="Cyt_c_oxidase_su3_a-hlx"/>
</dbReference>
<dbReference type="FunFam" id="1.20.120.80:FF:000001">
    <property type="entry name" value="Cytochrome (Ubi)quinol oxidase subunit III"/>
    <property type="match status" value="1"/>
</dbReference>
<dbReference type="InterPro" id="IPR035973">
    <property type="entry name" value="Cyt_c_oxidase_su3-like_sf"/>
</dbReference>
<feature type="transmembrane region" description="Helical" evidence="15">
    <location>
        <begin position="103"/>
        <end position="120"/>
    </location>
</feature>
<evidence type="ECO:0000259" key="16">
    <source>
        <dbReference type="PROSITE" id="PS50253"/>
    </source>
</evidence>
<feature type="transmembrane region" description="Helical" evidence="15">
    <location>
        <begin position="71"/>
        <end position="94"/>
    </location>
</feature>
<feature type="domain" description="Heme-copper oxidase subunit III family profile" evidence="16">
    <location>
        <begin position="31"/>
        <end position="208"/>
    </location>
</feature>
<evidence type="ECO:0000256" key="9">
    <source>
        <dbReference type="ARBA" id="ARBA00025694"/>
    </source>
</evidence>
<evidence type="ECO:0000256" key="7">
    <source>
        <dbReference type="ARBA" id="ARBA00022989"/>
    </source>
</evidence>
<comment type="subcellular location">
    <subcellularLocation>
        <location evidence="1 14">Cell membrane</location>
        <topology evidence="1 14">Multi-pass membrane protein</topology>
    </subcellularLocation>
</comment>
<dbReference type="RefSeq" id="WP_138327433.1">
    <property type="nucleotide sequence ID" value="NZ_VCDI01000008.1"/>
</dbReference>
<reference evidence="17 18" key="1">
    <citation type="submission" date="2019-05" db="EMBL/GenBank/DDBJ databases">
        <authorList>
            <person name="Pankratov T."/>
            <person name="Grouzdev D."/>
        </authorList>
    </citation>
    <scope>NUCLEOTIDE SEQUENCE [LARGE SCALE GENOMIC DNA]</scope>
    <source>
        <strain evidence="17 18">KEBCLARHB70R</strain>
    </source>
</reference>
<dbReference type="Gene3D" id="1.20.120.80">
    <property type="entry name" value="Cytochrome c oxidase, subunit III, four-helix bundle"/>
    <property type="match status" value="1"/>
</dbReference>
<keyword evidence="7 15" id="KW-1133">Transmembrane helix</keyword>
<evidence type="ECO:0000313" key="17">
    <source>
        <dbReference type="EMBL" id="TLU71077.1"/>
    </source>
</evidence>
<evidence type="ECO:0000256" key="3">
    <source>
        <dbReference type="ARBA" id="ARBA00011700"/>
    </source>
</evidence>
<dbReference type="EMBL" id="VCDI01000008">
    <property type="protein sequence ID" value="TLU71077.1"/>
    <property type="molecule type" value="Genomic_DNA"/>
</dbReference>
<organism evidence="17 18">
    <name type="scientific">Lichenicoccus roseus</name>
    <dbReference type="NCBI Taxonomy" id="2683649"/>
    <lineage>
        <taxon>Bacteria</taxon>
        <taxon>Pseudomonadati</taxon>
        <taxon>Pseudomonadota</taxon>
        <taxon>Alphaproteobacteria</taxon>
        <taxon>Acetobacterales</taxon>
        <taxon>Acetobacteraceae</taxon>
        <taxon>Lichenicoccus</taxon>
    </lineage>
</organism>
<dbReference type="InterPro" id="IPR024791">
    <property type="entry name" value="Cyt_c/ubiquinol_Oxase_su3"/>
</dbReference>
<evidence type="ECO:0000256" key="12">
    <source>
        <dbReference type="ARBA" id="ARBA00032189"/>
    </source>
</evidence>
<sequence>MDSVGPQLRHAGLNLEDDPRESRHQVESDVFGFWIFLMSDAVIFALLFALYGTMLGARAGGPGPADEFKIGSAFVETLILLTSSFTFGMTSLCLKRDHKPQRLTLWLALTLLLGLAFLGMEIHDFVTMVSHGATASRSAFLSGFFVLVGVHGLHVTFGSLWILVMVAQVATLGRDAKVKINLIRLSLFWHFLDVIWVAIFSVVYLQGLIVPGGGS</sequence>
<feature type="transmembrane region" description="Helical" evidence="15">
    <location>
        <begin position="187"/>
        <end position="209"/>
    </location>
</feature>
<dbReference type="PANTHER" id="PTHR11403">
    <property type="entry name" value="CYTOCHROME C OXIDASE SUBUNIT III"/>
    <property type="match status" value="1"/>
</dbReference>
<keyword evidence="8 15" id="KW-0472">Membrane</keyword>
<keyword evidence="5" id="KW-1003">Cell membrane</keyword>
<evidence type="ECO:0000256" key="10">
    <source>
        <dbReference type="ARBA" id="ARBA00030072"/>
    </source>
</evidence>
<dbReference type="Pfam" id="PF00510">
    <property type="entry name" value="COX3"/>
    <property type="match status" value="1"/>
</dbReference>
<comment type="similarity">
    <text evidence="2 14">Belongs to the cytochrome c oxidase subunit 3 family.</text>
</comment>
<dbReference type="AlphaFoldDB" id="A0A5R9J3J9"/>
<keyword evidence="18" id="KW-1185">Reference proteome</keyword>
<comment type="caution">
    <text evidence="17">The sequence shown here is derived from an EMBL/GenBank/DDBJ whole genome shotgun (WGS) entry which is preliminary data.</text>
</comment>
<comment type="subunit">
    <text evidence="3">Heterooctamer of two A chains, two B chains, two C chains and two D chains.</text>
</comment>